<comment type="similarity">
    <text evidence="1">Belongs to the dTDP-4-dehydrorhamnose 3,5-epimerase family.</text>
</comment>
<keyword evidence="3" id="KW-1185">Reference proteome</keyword>
<dbReference type="Pfam" id="PF00908">
    <property type="entry name" value="dTDP_sugar_isom"/>
    <property type="match status" value="1"/>
</dbReference>
<dbReference type="SUPFAM" id="SSF51182">
    <property type="entry name" value="RmlC-like cupins"/>
    <property type="match status" value="1"/>
</dbReference>
<name>A0ABW3MII0_9PSEU</name>
<sequence length="181" mass="19454">FTAVQANYSVSRRGTLRGLHGTLLPPGQSKIVTCLRGAIQDVVVDLRVGSPTFGMNEVTILDTHSASAVFMADGLGHAFLALTDDACVGYLCSTEYVPNTMIDINPLDPDLDLPWDLSTTPALSEKDNAAPGLAETARMGVLPTYGECLAHYAELRRVREREEIAEANGRSANPPGQEKRV</sequence>
<organism evidence="2 3">
    <name type="scientific">Kibdelosporangium lantanae</name>
    <dbReference type="NCBI Taxonomy" id="1497396"/>
    <lineage>
        <taxon>Bacteria</taxon>
        <taxon>Bacillati</taxon>
        <taxon>Actinomycetota</taxon>
        <taxon>Actinomycetes</taxon>
        <taxon>Pseudonocardiales</taxon>
        <taxon>Pseudonocardiaceae</taxon>
        <taxon>Kibdelosporangium</taxon>
    </lineage>
</organism>
<feature type="non-terminal residue" evidence="2">
    <location>
        <position position="1"/>
    </location>
</feature>
<dbReference type="InterPro" id="IPR000888">
    <property type="entry name" value="RmlC-like"/>
</dbReference>
<reference evidence="3" key="1">
    <citation type="journal article" date="2019" name="Int. J. Syst. Evol. Microbiol.">
        <title>The Global Catalogue of Microorganisms (GCM) 10K type strain sequencing project: providing services to taxonomists for standard genome sequencing and annotation.</title>
        <authorList>
            <consortium name="The Broad Institute Genomics Platform"/>
            <consortium name="The Broad Institute Genome Sequencing Center for Infectious Disease"/>
            <person name="Wu L."/>
            <person name="Ma J."/>
        </authorList>
    </citation>
    <scope>NUCLEOTIDE SEQUENCE [LARGE SCALE GENOMIC DNA]</scope>
    <source>
        <strain evidence="3">JCM 31486</strain>
    </source>
</reference>
<protein>
    <submittedName>
        <fullName evidence="2">dTDP-4-dehydrorhamnose 3,5-epimerase family protein</fullName>
    </submittedName>
</protein>
<accession>A0ABW3MII0</accession>
<evidence type="ECO:0000313" key="2">
    <source>
        <dbReference type="EMBL" id="MFD1048895.1"/>
    </source>
</evidence>
<evidence type="ECO:0000256" key="1">
    <source>
        <dbReference type="ARBA" id="ARBA00010154"/>
    </source>
</evidence>
<dbReference type="InterPro" id="IPR014710">
    <property type="entry name" value="RmlC-like_jellyroll"/>
</dbReference>
<dbReference type="Proteomes" id="UP001597045">
    <property type="component" value="Unassembled WGS sequence"/>
</dbReference>
<dbReference type="Gene3D" id="2.60.120.10">
    <property type="entry name" value="Jelly Rolls"/>
    <property type="match status" value="1"/>
</dbReference>
<comment type="caution">
    <text evidence="2">The sequence shown here is derived from an EMBL/GenBank/DDBJ whole genome shotgun (WGS) entry which is preliminary data.</text>
</comment>
<dbReference type="EMBL" id="JBHTIS010001854">
    <property type="protein sequence ID" value="MFD1048895.1"/>
    <property type="molecule type" value="Genomic_DNA"/>
</dbReference>
<dbReference type="PANTHER" id="PTHR21047:SF2">
    <property type="entry name" value="THYMIDINE DIPHOSPHO-4-KETO-RHAMNOSE 3,5-EPIMERASE"/>
    <property type="match status" value="1"/>
</dbReference>
<dbReference type="InterPro" id="IPR011051">
    <property type="entry name" value="RmlC_Cupin_sf"/>
</dbReference>
<evidence type="ECO:0000313" key="3">
    <source>
        <dbReference type="Proteomes" id="UP001597045"/>
    </source>
</evidence>
<dbReference type="CDD" id="cd00438">
    <property type="entry name" value="cupin_RmlC"/>
    <property type="match status" value="1"/>
</dbReference>
<dbReference type="PANTHER" id="PTHR21047">
    <property type="entry name" value="DTDP-6-DEOXY-D-GLUCOSE-3,5 EPIMERASE"/>
    <property type="match status" value="1"/>
</dbReference>
<proteinExistence type="inferred from homology"/>
<gene>
    <name evidence="2" type="ORF">ACFQ1S_26840</name>
</gene>